<feature type="signal peptide" evidence="1">
    <location>
        <begin position="1"/>
        <end position="18"/>
    </location>
</feature>
<evidence type="ECO:0000313" key="3">
    <source>
        <dbReference type="EMBL" id="KAJ8985139.1"/>
    </source>
</evidence>
<dbReference type="InterPro" id="IPR036116">
    <property type="entry name" value="FN3_sf"/>
</dbReference>
<dbReference type="SMART" id="SM00060">
    <property type="entry name" value="FN3"/>
    <property type="match status" value="2"/>
</dbReference>
<dbReference type="SUPFAM" id="SSF49265">
    <property type="entry name" value="Fibronectin type III"/>
    <property type="match status" value="1"/>
</dbReference>
<evidence type="ECO:0000256" key="1">
    <source>
        <dbReference type="SAM" id="SignalP"/>
    </source>
</evidence>
<keyword evidence="4" id="KW-1185">Reference proteome</keyword>
<keyword evidence="1" id="KW-0732">Signal</keyword>
<feature type="domain" description="Fibronectin type-III" evidence="2">
    <location>
        <begin position="204"/>
        <end position="291"/>
    </location>
</feature>
<gene>
    <name evidence="3" type="ORF">NQ317_012790</name>
</gene>
<reference evidence="3" key="1">
    <citation type="journal article" date="2023" name="Insect Mol. Biol.">
        <title>Genome sequencing provides insights into the evolution of gene families encoding plant cell wall-degrading enzymes in longhorned beetles.</title>
        <authorList>
            <person name="Shin N.R."/>
            <person name="Okamura Y."/>
            <person name="Kirsch R."/>
            <person name="Pauchet Y."/>
        </authorList>
    </citation>
    <scope>NUCLEOTIDE SEQUENCE</scope>
    <source>
        <strain evidence="3">MMC_N1</strain>
    </source>
</reference>
<dbReference type="EMBL" id="JAPWTJ010000019">
    <property type="protein sequence ID" value="KAJ8985139.1"/>
    <property type="molecule type" value="Genomic_DNA"/>
</dbReference>
<protein>
    <recommendedName>
        <fullName evidence="2">Fibronectin type-III domain-containing protein</fullName>
    </recommendedName>
</protein>
<evidence type="ECO:0000259" key="2">
    <source>
        <dbReference type="SMART" id="SM00060"/>
    </source>
</evidence>
<sequence>MFAVWLFIGLSFIFGASGQSGNICVSDPVTNLTLVNETIDWTIPTNCNVSFYVVNIISEDGIVYHYETENNTFDASFLPLCVEYEIRITPVSLYNVQGTSNSINGQILPGPNENFTVSAFNIISTGRTNITLEWKMPDGVERCVDLFRVVVWDDDGNNPYDVYVAENYFNLTDAVPCMQYEFGIRPIYRPEEDEPLSLFNYTSPGATTTPPVLAGIVEGITSINMTWILEPFAENRCPITAINIDASPNFNVSHPVQDDRNRLPVAFELLNLQPNTVYVSRVAVVNSNGLSEAVLLPLQTLPNSTTLN</sequence>
<dbReference type="InterPro" id="IPR003961">
    <property type="entry name" value="FN3_dom"/>
</dbReference>
<comment type="caution">
    <text evidence="3">The sequence shown here is derived from an EMBL/GenBank/DDBJ whole genome shotgun (WGS) entry which is preliminary data.</text>
</comment>
<feature type="chain" id="PRO_5047206215" description="Fibronectin type-III domain-containing protein" evidence="1">
    <location>
        <begin position="19"/>
        <end position="308"/>
    </location>
</feature>
<feature type="domain" description="Fibronectin type-III" evidence="2">
    <location>
        <begin position="109"/>
        <end position="193"/>
    </location>
</feature>
<dbReference type="Gene3D" id="2.60.40.10">
    <property type="entry name" value="Immunoglobulins"/>
    <property type="match status" value="1"/>
</dbReference>
<dbReference type="Proteomes" id="UP001162164">
    <property type="component" value="Unassembled WGS sequence"/>
</dbReference>
<proteinExistence type="predicted"/>
<evidence type="ECO:0000313" key="4">
    <source>
        <dbReference type="Proteomes" id="UP001162164"/>
    </source>
</evidence>
<accession>A0ABQ9K4Q4</accession>
<name>A0ABQ9K4Q4_9CUCU</name>
<organism evidence="3 4">
    <name type="scientific">Molorchus minor</name>
    <dbReference type="NCBI Taxonomy" id="1323400"/>
    <lineage>
        <taxon>Eukaryota</taxon>
        <taxon>Metazoa</taxon>
        <taxon>Ecdysozoa</taxon>
        <taxon>Arthropoda</taxon>
        <taxon>Hexapoda</taxon>
        <taxon>Insecta</taxon>
        <taxon>Pterygota</taxon>
        <taxon>Neoptera</taxon>
        <taxon>Endopterygota</taxon>
        <taxon>Coleoptera</taxon>
        <taxon>Polyphaga</taxon>
        <taxon>Cucujiformia</taxon>
        <taxon>Chrysomeloidea</taxon>
        <taxon>Cerambycidae</taxon>
        <taxon>Lamiinae</taxon>
        <taxon>Monochamini</taxon>
        <taxon>Molorchus</taxon>
    </lineage>
</organism>
<dbReference type="InterPro" id="IPR013783">
    <property type="entry name" value="Ig-like_fold"/>
</dbReference>
<dbReference type="CDD" id="cd00063">
    <property type="entry name" value="FN3"/>
    <property type="match status" value="1"/>
</dbReference>